<dbReference type="GO" id="GO:0005992">
    <property type="term" value="P:trehalose biosynthetic process"/>
    <property type="evidence" value="ECO:0007669"/>
    <property type="project" value="InterPro"/>
</dbReference>
<comment type="similarity">
    <text evidence="1">Belongs to the glycosyltransferase 20 family.</text>
</comment>
<dbReference type="PANTHER" id="PTHR10788">
    <property type="entry name" value="TREHALOSE-6-PHOSPHATE SYNTHASE"/>
    <property type="match status" value="1"/>
</dbReference>
<gene>
    <name evidence="2" type="ORF">EV189_1231</name>
</gene>
<comment type="caution">
    <text evidence="2">The sequence shown here is derived from an EMBL/GenBank/DDBJ whole genome shotgun (WGS) entry which is preliminary data.</text>
</comment>
<dbReference type="GO" id="GO:0005829">
    <property type="term" value="C:cytosol"/>
    <property type="evidence" value="ECO:0007669"/>
    <property type="project" value="TreeGrafter"/>
</dbReference>
<dbReference type="Pfam" id="PF00982">
    <property type="entry name" value="Glyco_transf_20"/>
    <property type="match status" value="1"/>
</dbReference>
<dbReference type="EMBL" id="SGXD01000002">
    <property type="protein sequence ID" value="RZS89464.1"/>
    <property type="molecule type" value="Genomic_DNA"/>
</dbReference>
<dbReference type="AlphaFoldDB" id="A0A4Q7NRD2"/>
<accession>A0A4Q7NRD2</accession>
<dbReference type="RefSeq" id="WP_130492073.1">
    <property type="nucleotide sequence ID" value="NZ_SGXD01000002.1"/>
</dbReference>
<organism evidence="2 3">
    <name type="scientific">Motilibacter rhizosphaerae</name>
    <dbReference type="NCBI Taxonomy" id="598652"/>
    <lineage>
        <taxon>Bacteria</taxon>
        <taxon>Bacillati</taxon>
        <taxon>Actinomycetota</taxon>
        <taxon>Actinomycetes</taxon>
        <taxon>Motilibacterales</taxon>
        <taxon>Motilibacteraceae</taxon>
        <taxon>Motilibacter</taxon>
    </lineage>
</organism>
<dbReference type="SUPFAM" id="SSF53756">
    <property type="entry name" value="UDP-Glycosyltransferase/glycogen phosphorylase"/>
    <property type="match status" value="1"/>
</dbReference>
<name>A0A4Q7NRD2_9ACTN</name>
<dbReference type="GO" id="GO:0003825">
    <property type="term" value="F:alpha,alpha-trehalose-phosphate synthase (UDP-forming) activity"/>
    <property type="evidence" value="ECO:0007669"/>
    <property type="project" value="TreeGrafter"/>
</dbReference>
<dbReference type="CDD" id="cd03788">
    <property type="entry name" value="GT20_TPS"/>
    <property type="match status" value="1"/>
</dbReference>
<evidence type="ECO:0000313" key="3">
    <source>
        <dbReference type="Proteomes" id="UP000293638"/>
    </source>
</evidence>
<dbReference type="OrthoDB" id="9761633at2"/>
<dbReference type="Gene3D" id="3.40.50.2000">
    <property type="entry name" value="Glycogen Phosphorylase B"/>
    <property type="match status" value="2"/>
</dbReference>
<proteinExistence type="inferred from homology"/>
<sequence length="536" mass="58917">MSDQTQTSSEQTAGAPAIDVPVVVLSHRAPVQFRREKGKRLIRRGAGGLVTALVGLAGQLEDAVWVCAATTDEDSAVAAEHEGGAVPLVMTAEPRPADGDEPDDAPVLDVRLVDVPPQEHEDFYQVFSNPLLWFIQHGLYGHATTPVIGRREREAYEQGYVPVNEAFAEAVAEEVRARGGRALVLLHDYHFYLVADRVRQACPEVVLSHFIHIPWPGPDAWVVLPQDIREQIFHGLLGNDVVAFHTERFARNFLLCVQELLGLPIDLQQKTVSYQGRTVAARTYPISIDVGALEEMAASEDVAERREELERDLLPDGEQLLLRVDRTDPSKNIVRGFLAFELLLEQHPELVGRLRFLAFLQPSRLDVPEYADYLGRIGAVVARVNAKYARTGYAPIDLRLQEDFATAVAAYTLCDAVLVNSIADGMNLVAKEMVVVNTRDAVLCLSESTGAHAELGHFAVTLNPFDIQQQADALHEALTMAPDQRRQRLEAAAGVVRANDIGKWLDAQIADLRDLTGLWAGPARGDELQPEEGAVG</sequence>
<reference evidence="2 3" key="1">
    <citation type="submission" date="2019-02" db="EMBL/GenBank/DDBJ databases">
        <title>Genomic Encyclopedia of Type Strains, Phase IV (KMG-IV): sequencing the most valuable type-strain genomes for metagenomic binning, comparative biology and taxonomic classification.</title>
        <authorList>
            <person name="Goeker M."/>
        </authorList>
    </citation>
    <scope>NUCLEOTIDE SEQUENCE [LARGE SCALE GENOMIC DNA]</scope>
    <source>
        <strain evidence="2 3">DSM 45622</strain>
    </source>
</reference>
<dbReference type="InterPro" id="IPR001830">
    <property type="entry name" value="Glyco_trans_20"/>
</dbReference>
<keyword evidence="3" id="KW-1185">Reference proteome</keyword>
<dbReference type="PANTHER" id="PTHR10788:SF106">
    <property type="entry name" value="BCDNA.GH08860"/>
    <property type="match status" value="1"/>
</dbReference>
<evidence type="ECO:0000313" key="2">
    <source>
        <dbReference type="EMBL" id="RZS89464.1"/>
    </source>
</evidence>
<evidence type="ECO:0000256" key="1">
    <source>
        <dbReference type="ARBA" id="ARBA00008799"/>
    </source>
</evidence>
<protein>
    <submittedName>
        <fullName evidence="2">Trehalose 6-phosphate synthase</fullName>
    </submittedName>
</protein>
<dbReference type="Proteomes" id="UP000293638">
    <property type="component" value="Unassembled WGS sequence"/>
</dbReference>
<dbReference type="GO" id="GO:0004805">
    <property type="term" value="F:trehalose-phosphatase activity"/>
    <property type="evidence" value="ECO:0007669"/>
    <property type="project" value="TreeGrafter"/>
</dbReference>